<dbReference type="PATRIC" id="fig|342002.3.peg.13"/>
<dbReference type="STRING" id="342002.BST15_20070"/>
<reference evidence="5" key="1">
    <citation type="submission" date="2015-04" db="EMBL/GenBank/DDBJ databases">
        <title>Genome sequence of Mycobacterium arupense GUC1.</title>
        <authorList>
            <person name="Greninger A.L."/>
            <person name="Cunningham G."/>
            <person name="Chiu C.Y."/>
            <person name="Miller S."/>
        </authorList>
    </citation>
    <scope>NUCLEOTIDE SEQUENCE [LARGE SCALE GENOMIC DNA]</scope>
    <source>
        <strain evidence="5">GUC1</strain>
    </source>
</reference>
<feature type="region of interest" description="Disordered" evidence="1">
    <location>
        <begin position="80"/>
        <end position="115"/>
    </location>
</feature>
<accession>A0A0F5MXB1</accession>
<proteinExistence type="predicted"/>
<keyword evidence="6" id="KW-1185">Reference proteome</keyword>
<reference evidence="2" key="2">
    <citation type="submission" date="2015-04" db="EMBL/GenBank/DDBJ databases">
        <title>Genome sequence of Mycobacterium arupense strain GUC1.</title>
        <authorList>
            <person name="Greninger A.L."/>
            <person name="Cunningham G."/>
            <person name="Chiu C.Y."/>
            <person name="Miller S."/>
        </authorList>
    </citation>
    <scope>NUCLEOTIDE SEQUENCE</scope>
    <source>
        <strain evidence="2">GUC1</strain>
    </source>
</reference>
<evidence type="ECO:0000313" key="4">
    <source>
        <dbReference type="EMBL" id="TXI50238.1"/>
    </source>
</evidence>
<reference evidence="4 7" key="4">
    <citation type="submission" date="2018-09" db="EMBL/GenBank/DDBJ databases">
        <title>Metagenome Assembled Genomes from an Advanced Water Purification Facility.</title>
        <authorList>
            <person name="Stamps B.W."/>
            <person name="Spear J.R."/>
        </authorList>
    </citation>
    <scope>NUCLEOTIDE SEQUENCE [LARGE SCALE GENOMIC DNA]</scope>
    <source>
        <strain evidence="4">Bin_29_2</strain>
    </source>
</reference>
<dbReference type="Proteomes" id="UP000192327">
    <property type="component" value="Unassembled WGS sequence"/>
</dbReference>
<sequence length="115" mass="12437">MAETESNATEFSELLLRHAKGRAHDTASKLLRQAVEAVKQTGRGASVTVTFSISQLKNNARAVVVGDKVTAKIPEEKSDSIWFTDDDGGLHRNDPEQYQMNYGTADGKSAAAGRD</sequence>
<name>A0A0F5MXB1_9MYCO</name>
<dbReference type="EMBL" id="SSGD01000158">
    <property type="protein sequence ID" value="TXI50238.1"/>
    <property type="molecule type" value="Genomic_DNA"/>
</dbReference>
<evidence type="ECO:0000313" key="6">
    <source>
        <dbReference type="Proteomes" id="UP000192327"/>
    </source>
</evidence>
<organism evidence="2 5">
    <name type="scientific">Mycolicibacter arupensis</name>
    <dbReference type="NCBI Taxonomy" id="342002"/>
    <lineage>
        <taxon>Bacteria</taxon>
        <taxon>Bacillati</taxon>
        <taxon>Actinomycetota</taxon>
        <taxon>Actinomycetes</taxon>
        <taxon>Mycobacteriales</taxon>
        <taxon>Mycobacteriaceae</taxon>
        <taxon>Mycolicibacter</taxon>
    </lineage>
</organism>
<evidence type="ECO:0000313" key="7">
    <source>
        <dbReference type="Proteomes" id="UP000321797"/>
    </source>
</evidence>
<evidence type="ECO:0000313" key="2">
    <source>
        <dbReference type="EMBL" id="KKB99453.1"/>
    </source>
</evidence>
<protein>
    <submittedName>
        <fullName evidence="2">Uncharacterized protein</fullName>
    </submittedName>
</protein>
<dbReference type="RefSeq" id="WP_046189343.1">
    <property type="nucleotide sequence ID" value="NZ_JACKUJ010000046.1"/>
</dbReference>
<gene>
    <name evidence="3" type="ORF">BST15_20070</name>
    <name evidence="4" type="ORF">E6Q54_21555</name>
    <name evidence="2" type="ORF">WR43_09530</name>
</gene>
<dbReference type="Proteomes" id="UP000321797">
    <property type="component" value="Unassembled WGS sequence"/>
</dbReference>
<comment type="caution">
    <text evidence="2">The sequence shown here is derived from an EMBL/GenBank/DDBJ whole genome shotgun (WGS) entry which is preliminary data.</text>
</comment>
<dbReference type="EMBL" id="MVHH01000080">
    <property type="protein sequence ID" value="OQZ91337.1"/>
    <property type="molecule type" value="Genomic_DNA"/>
</dbReference>
<evidence type="ECO:0000313" key="5">
    <source>
        <dbReference type="Proteomes" id="UP000034416"/>
    </source>
</evidence>
<reference evidence="3 6" key="3">
    <citation type="submission" date="2016-12" db="EMBL/GenBank/DDBJ databases">
        <title>The new phylogeny of genus Mycobacterium.</title>
        <authorList>
            <person name="Tortoli E."/>
            <person name="Trovato A."/>
            <person name="Cirillo D.M."/>
        </authorList>
    </citation>
    <scope>NUCLEOTIDE SEQUENCE [LARGE SCALE GENOMIC DNA]</scope>
    <source>
        <strain evidence="3 6">DSM 44942</strain>
    </source>
</reference>
<dbReference type="OrthoDB" id="4733516at2"/>
<evidence type="ECO:0000256" key="1">
    <source>
        <dbReference type="SAM" id="MobiDB-lite"/>
    </source>
</evidence>
<dbReference type="AlphaFoldDB" id="A0A0F5MXB1"/>
<dbReference type="Proteomes" id="UP000034416">
    <property type="component" value="Unassembled WGS sequence"/>
</dbReference>
<evidence type="ECO:0000313" key="3">
    <source>
        <dbReference type="EMBL" id="OQZ91337.1"/>
    </source>
</evidence>
<dbReference type="EMBL" id="LASW01000033">
    <property type="protein sequence ID" value="KKB99453.1"/>
    <property type="molecule type" value="Genomic_DNA"/>
</dbReference>